<protein>
    <submittedName>
        <fullName evidence="5">Transketolase</fullName>
        <ecNumber evidence="5">2.2.1.1</ecNumber>
    </submittedName>
</protein>
<dbReference type="Gene3D" id="3.40.50.970">
    <property type="match status" value="1"/>
</dbReference>
<feature type="domain" description="Transketolase N-terminal" evidence="4">
    <location>
        <begin position="10"/>
        <end position="260"/>
    </location>
</feature>
<dbReference type="GO" id="GO:0004802">
    <property type="term" value="F:transketolase activity"/>
    <property type="evidence" value="ECO:0007669"/>
    <property type="project" value="UniProtKB-EC"/>
</dbReference>
<dbReference type="PANTHER" id="PTHR47514:SF1">
    <property type="entry name" value="TRANSKETOLASE N-TERMINAL SECTION-RELATED"/>
    <property type="match status" value="1"/>
</dbReference>
<accession>A0A645E5S7</accession>
<comment type="cofactor">
    <cofactor evidence="1">
        <name>thiamine diphosphate</name>
        <dbReference type="ChEBI" id="CHEBI:58937"/>
    </cofactor>
</comment>
<dbReference type="InterPro" id="IPR005474">
    <property type="entry name" value="Transketolase_N"/>
</dbReference>
<evidence type="ECO:0000256" key="1">
    <source>
        <dbReference type="ARBA" id="ARBA00001964"/>
    </source>
</evidence>
<keyword evidence="5" id="KW-0808">Transferase</keyword>
<dbReference type="EMBL" id="VSSQ01043211">
    <property type="protein sequence ID" value="MPM96876.1"/>
    <property type="molecule type" value="Genomic_DNA"/>
</dbReference>
<name>A0A645E5S7_9ZZZZ</name>
<organism evidence="5">
    <name type="scientific">bioreactor metagenome</name>
    <dbReference type="NCBI Taxonomy" id="1076179"/>
    <lineage>
        <taxon>unclassified sequences</taxon>
        <taxon>metagenomes</taxon>
        <taxon>ecological metagenomes</taxon>
    </lineage>
</organism>
<dbReference type="SUPFAM" id="SSF52518">
    <property type="entry name" value="Thiamin diphosphate-binding fold (THDP-binding)"/>
    <property type="match status" value="1"/>
</dbReference>
<dbReference type="InterPro" id="IPR029061">
    <property type="entry name" value="THDP-binding"/>
</dbReference>
<keyword evidence="3" id="KW-0786">Thiamine pyrophosphate</keyword>
<reference evidence="5" key="1">
    <citation type="submission" date="2019-08" db="EMBL/GenBank/DDBJ databases">
        <authorList>
            <person name="Kucharzyk K."/>
            <person name="Murdoch R.W."/>
            <person name="Higgins S."/>
            <person name="Loffler F."/>
        </authorList>
    </citation>
    <scope>NUCLEOTIDE SEQUENCE</scope>
</reference>
<dbReference type="AlphaFoldDB" id="A0A645E5S7"/>
<sequence length="271" mass="29259">MNQDRVAICREIREETVRCISSIGVGHIGGCLSLTEILGSLYFKHMHIDPLQPQMAGRDRLIVSKGHAGPAVYATLAVRGYFPREELLTLNASGTNLPSHCDMHKTVGIDMTTGSLGQGFSCAVGIAVGSKLANDNATIYAIIGDGESQEGQIWEAAMFAGNRKLNNLIAFTDYNNLQIDGTVSEVNDIAPLDDKWRSFNWNVIVIDGHDFAQIDQAILAAKAQDKPTMIIAKTIKGKGVSFVESKGAGNHNMPFSTEDAQRAIAEIRGEA</sequence>
<comment type="similarity">
    <text evidence="2">Belongs to the transketolase family.</text>
</comment>
<evidence type="ECO:0000259" key="4">
    <source>
        <dbReference type="Pfam" id="PF00456"/>
    </source>
</evidence>
<evidence type="ECO:0000256" key="2">
    <source>
        <dbReference type="ARBA" id="ARBA00007131"/>
    </source>
</evidence>
<dbReference type="EC" id="2.2.1.1" evidence="5"/>
<evidence type="ECO:0000313" key="5">
    <source>
        <dbReference type="EMBL" id="MPM96876.1"/>
    </source>
</evidence>
<gene>
    <name evidence="5" type="primary">tkt_30</name>
    <name evidence="5" type="ORF">SDC9_144041</name>
</gene>
<dbReference type="Pfam" id="PF00456">
    <property type="entry name" value="Transketolase_N"/>
    <property type="match status" value="1"/>
</dbReference>
<dbReference type="CDD" id="cd02012">
    <property type="entry name" value="TPP_TK"/>
    <property type="match status" value="1"/>
</dbReference>
<evidence type="ECO:0000256" key="3">
    <source>
        <dbReference type="ARBA" id="ARBA00023052"/>
    </source>
</evidence>
<proteinExistence type="inferred from homology"/>
<comment type="caution">
    <text evidence="5">The sequence shown here is derived from an EMBL/GenBank/DDBJ whole genome shotgun (WGS) entry which is preliminary data.</text>
</comment>
<dbReference type="PANTHER" id="PTHR47514">
    <property type="entry name" value="TRANSKETOLASE N-TERMINAL SECTION-RELATED"/>
    <property type="match status" value="1"/>
</dbReference>